<keyword evidence="1" id="KW-1185">Reference proteome</keyword>
<gene>
    <name evidence="2" type="primary">LOC106820144</name>
</gene>
<feature type="non-terminal residue" evidence="2">
    <location>
        <position position="106"/>
    </location>
</feature>
<evidence type="ECO:0000313" key="2">
    <source>
        <dbReference type="RefSeq" id="XP_014680177.1"/>
    </source>
</evidence>
<dbReference type="GeneID" id="106820144"/>
<accession>A0ABM1F6V6</accession>
<reference evidence="2" key="1">
    <citation type="submission" date="2025-08" db="UniProtKB">
        <authorList>
            <consortium name="RefSeq"/>
        </authorList>
    </citation>
    <scope>IDENTIFICATION</scope>
</reference>
<organism evidence="1 2">
    <name type="scientific">Priapulus caudatus</name>
    <name type="common">Priapulid worm</name>
    <dbReference type="NCBI Taxonomy" id="37621"/>
    <lineage>
        <taxon>Eukaryota</taxon>
        <taxon>Metazoa</taxon>
        <taxon>Ecdysozoa</taxon>
        <taxon>Scalidophora</taxon>
        <taxon>Priapulida</taxon>
        <taxon>Priapulimorpha</taxon>
        <taxon>Priapulimorphida</taxon>
        <taxon>Priapulidae</taxon>
        <taxon>Priapulus</taxon>
    </lineage>
</organism>
<sequence>MYACLLYIGSAGRHVQFLREVQVAQLQEEIRHPHGVKLKVRRSDAKHNIAFVELLGAIWIAGWRQRQCPQLHNAFHIGDRLVLINRMRVASLQDVQRALKRIPDDA</sequence>
<protein>
    <submittedName>
        <fullName evidence="2">Uncharacterized protein LOC106820144</fullName>
    </submittedName>
</protein>
<dbReference type="Proteomes" id="UP000695022">
    <property type="component" value="Unplaced"/>
</dbReference>
<name>A0ABM1F6V6_PRICU</name>
<evidence type="ECO:0000313" key="1">
    <source>
        <dbReference type="Proteomes" id="UP000695022"/>
    </source>
</evidence>
<proteinExistence type="predicted"/>
<dbReference type="RefSeq" id="XP_014680177.1">
    <property type="nucleotide sequence ID" value="XM_014824691.1"/>
</dbReference>